<reference evidence="2" key="2">
    <citation type="submission" date="2025-09" db="UniProtKB">
        <authorList>
            <consortium name="Ensembl"/>
        </authorList>
    </citation>
    <scope>IDENTIFICATION</scope>
</reference>
<dbReference type="PANTHER" id="PTHR47135:SF1">
    <property type="entry name" value="FIBRONECTIN TYPE III DOMAIN-CONTAINING PROTEIN 7"/>
    <property type="match status" value="1"/>
</dbReference>
<accession>A0A3Q2YUU0</accession>
<dbReference type="AlphaFoldDB" id="A0A3Q2YUU0"/>
<reference evidence="2" key="1">
    <citation type="submission" date="2025-08" db="UniProtKB">
        <authorList>
            <consortium name="Ensembl"/>
        </authorList>
    </citation>
    <scope>IDENTIFICATION</scope>
</reference>
<name>A0A3Q2YUU0_HIPCM</name>
<dbReference type="Ensembl" id="ENSHCOT00000014057.1">
    <property type="protein sequence ID" value="ENSHCOP00000017372.1"/>
    <property type="gene ID" value="ENSHCOG00000001060.1"/>
</dbReference>
<protein>
    <recommendedName>
        <fullName evidence="1">Fibronectin type-III domain-containing protein</fullName>
    </recommendedName>
</protein>
<evidence type="ECO:0000259" key="1">
    <source>
        <dbReference type="PROSITE" id="PS50853"/>
    </source>
</evidence>
<dbReference type="SMART" id="SM00060">
    <property type="entry name" value="FN3"/>
    <property type="match status" value="4"/>
</dbReference>
<dbReference type="PANTHER" id="PTHR47135">
    <property type="entry name" value="FIBRONECTIN TYPE III DOMAIN-CONTAINING PROTEIN 7"/>
    <property type="match status" value="1"/>
</dbReference>
<evidence type="ECO:0000313" key="3">
    <source>
        <dbReference type="Proteomes" id="UP000264820"/>
    </source>
</evidence>
<proteinExistence type="predicted"/>
<organism evidence="2 3">
    <name type="scientific">Hippocampus comes</name>
    <name type="common">Tiger tail seahorse</name>
    <dbReference type="NCBI Taxonomy" id="109280"/>
    <lineage>
        <taxon>Eukaryota</taxon>
        <taxon>Metazoa</taxon>
        <taxon>Chordata</taxon>
        <taxon>Craniata</taxon>
        <taxon>Vertebrata</taxon>
        <taxon>Euteleostomi</taxon>
        <taxon>Actinopterygii</taxon>
        <taxon>Neopterygii</taxon>
        <taxon>Teleostei</taxon>
        <taxon>Neoteleostei</taxon>
        <taxon>Acanthomorphata</taxon>
        <taxon>Syngnathiaria</taxon>
        <taxon>Syngnathiformes</taxon>
        <taxon>Syngnathoidei</taxon>
        <taxon>Syngnathidae</taxon>
        <taxon>Hippocampus</taxon>
    </lineage>
</organism>
<evidence type="ECO:0000313" key="2">
    <source>
        <dbReference type="Ensembl" id="ENSHCOP00000017372.1"/>
    </source>
</evidence>
<dbReference type="SUPFAM" id="SSF49265">
    <property type="entry name" value="Fibronectin type III"/>
    <property type="match status" value="5"/>
</dbReference>
<dbReference type="CDD" id="cd00063">
    <property type="entry name" value="FN3"/>
    <property type="match status" value="1"/>
</dbReference>
<sequence length="617" mass="65371">VYSCSSGMVTVTWDLVFGANLYRATAVDGTGASLNCTSASDSCQVTMLKCEELQILLGSVIQTFFTSLSLLSFLSVPCPPTPVIAVETCGPGPVPVSWVASDSANSYTAIAVSSAGYTSACTTNETSCNFYNLMCGQVYNITVAGVDNNCTGLYGDAVPLYTGNTLTPCIPTNVSSQLDCAASISHVFWNSDPNAASYTVTATNTEQMRTCVSTTPNCTLTNLLCDQTYDISVTATDGICVSSESASIWQTRFNLIFKPSNFFIFLVPCAPGDVNTTFSCNTNDLMVSWRNSSWPLNYSIAATPLSGNLTSATCYTDSTDCSLSGLHCGQAYNVSVRGCFGDCPGPDIFICPAPCAPQNLEAMTDCSTHSIWASWNASSGATSYTATMTGPNGFFETCSTSNLMCSFSNLQCATQYSVNVTAHDDYCTSPSARITMTTGPCDPLNVTAVLQCGSDAATVSWHASAGAASYHVLAYASHTTVMFTSGTDMHKGYKCNTNYHHKTTLYHFKSLFQHYPLKYNHVVLKSAEPCQPASIEAIMDCETKSAMVSWLPGLGAASYVADLTASSGHTTTCTTNETHCLLGSLPCGEQYNVSVASVGDTCDSTERMSGYLTTGTV</sequence>
<feature type="domain" description="Fibronectin type-III" evidence="1">
    <location>
        <begin position="356"/>
        <end position="441"/>
    </location>
</feature>
<keyword evidence="3" id="KW-1185">Reference proteome</keyword>
<dbReference type="Gene3D" id="2.60.40.10">
    <property type="entry name" value="Immunoglobulins"/>
    <property type="match status" value="3"/>
</dbReference>
<dbReference type="InterPro" id="IPR013783">
    <property type="entry name" value="Ig-like_fold"/>
</dbReference>
<dbReference type="InterPro" id="IPR003961">
    <property type="entry name" value="FN3_dom"/>
</dbReference>
<dbReference type="GeneTree" id="ENSGT00980000198596"/>
<dbReference type="Proteomes" id="UP000264820">
    <property type="component" value="Unplaced"/>
</dbReference>
<dbReference type="PROSITE" id="PS50853">
    <property type="entry name" value="FN3"/>
    <property type="match status" value="1"/>
</dbReference>
<dbReference type="InterPro" id="IPR036116">
    <property type="entry name" value="FN3_sf"/>
</dbReference>